<protein>
    <submittedName>
        <fullName evidence="1">Uncharacterized protein</fullName>
    </submittedName>
</protein>
<dbReference type="EMBL" id="JALLPB020000327">
    <property type="protein sequence ID" value="KAL3810456.1"/>
    <property type="molecule type" value="Genomic_DNA"/>
</dbReference>
<dbReference type="AlphaFoldDB" id="A0ABD3RFV7"/>
<reference evidence="1 2" key="1">
    <citation type="submission" date="2024-10" db="EMBL/GenBank/DDBJ databases">
        <title>Updated reference genomes for cyclostephanoid diatoms.</title>
        <authorList>
            <person name="Roberts W.R."/>
            <person name="Alverson A.J."/>
        </authorList>
    </citation>
    <scope>NUCLEOTIDE SEQUENCE [LARGE SCALE GENOMIC DNA]</scope>
    <source>
        <strain evidence="1 2">AJA228-03</strain>
    </source>
</reference>
<name>A0ABD3RFV7_9STRA</name>
<sequence length="171" mass="19676">MEQRYLLGFTSNMTSSVIYEVFDYADSLSYVRPAEYSKDAKEADLVHFRGSTNLVPFHTFLLGVGHRRLKKKYFLYWYAICPCPPYIPIAQSNYFNFRDAEYYSRHNMSDVRTSFALGLAVEGDIVYVSWSENDSNPLLSAWDSSRVDNALVNSSRMPLRTNEASSHCCMV</sequence>
<gene>
    <name evidence="1" type="ORF">ACHAXA_010386</name>
</gene>
<dbReference type="Proteomes" id="UP001530377">
    <property type="component" value="Unassembled WGS sequence"/>
</dbReference>
<accession>A0ABD3RFV7</accession>
<comment type="caution">
    <text evidence="1">The sequence shown here is derived from an EMBL/GenBank/DDBJ whole genome shotgun (WGS) entry which is preliminary data.</text>
</comment>
<proteinExistence type="predicted"/>
<evidence type="ECO:0000313" key="2">
    <source>
        <dbReference type="Proteomes" id="UP001530377"/>
    </source>
</evidence>
<organism evidence="1 2">
    <name type="scientific">Cyclostephanos tholiformis</name>
    <dbReference type="NCBI Taxonomy" id="382380"/>
    <lineage>
        <taxon>Eukaryota</taxon>
        <taxon>Sar</taxon>
        <taxon>Stramenopiles</taxon>
        <taxon>Ochrophyta</taxon>
        <taxon>Bacillariophyta</taxon>
        <taxon>Coscinodiscophyceae</taxon>
        <taxon>Thalassiosirophycidae</taxon>
        <taxon>Stephanodiscales</taxon>
        <taxon>Stephanodiscaceae</taxon>
        <taxon>Cyclostephanos</taxon>
    </lineage>
</organism>
<evidence type="ECO:0000313" key="1">
    <source>
        <dbReference type="EMBL" id="KAL3810456.1"/>
    </source>
</evidence>
<keyword evidence="2" id="KW-1185">Reference proteome</keyword>